<reference evidence="13 14" key="1">
    <citation type="submission" date="2020-04" db="EMBL/GenBank/DDBJ databases">
        <title>Draft genome sequence of Caldanaerobacter sunterraneus. strain 1523vc isolated from Griffin hot spring, Kamchatka, Russia.</title>
        <authorList>
            <person name="Toshchakov S.V."/>
            <person name="Podosokorskaya O.A."/>
            <person name="Kublanov I.V."/>
            <person name="Korzhenkov A."/>
            <person name="Patrushev M.V."/>
        </authorList>
    </citation>
    <scope>NUCLEOTIDE SEQUENCE [LARGE SCALE GENOMIC DNA]</scope>
    <source>
        <strain evidence="13 14">1523vc</strain>
    </source>
</reference>
<dbReference type="PROSITE" id="PS50893">
    <property type="entry name" value="ABC_TRANSPORTER_2"/>
    <property type="match status" value="2"/>
</dbReference>
<dbReference type="NCBIfam" id="NF010069">
    <property type="entry name" value="PRK13549.1"/>
    <property type="match status" value="1"/>
</dbReference>
<keyword evidence="11" id="KW-0472">Membrane</keyword>
<feature type="domain" description="ABC transporter" evidence="12">
    <location>
        <begin position="6"/>
        <end position="243"/>
    </location>
</feature>
<comment type="subcellular location">
    <subcellularLocation>
        <location evidence="2">Cell inner membrane</location>
    </subcellularLocation>
    <subcellularLocation>
        <location evidence="1">Cell membrane</location>
        <topology evidence="1">Peripheral membrane protein</topology>
    </subcellularLocation>
</comment>
<comment type="caution">
    <text evidence="13">The sequence shown here is derived from an EMBL/GenBank/DDBJ whole genome shotgun (WGS) entry which is preliminary data.</text>
</comment>
<dbReference type="GO" id="GO:0015614">
    <property type="term" value="F:ABC-type D-xylose transporter activity"/>
    <property type="evidence" value="ECO:0007669"/>
    <property type="project" value="InterPro"/>
</dbReference>
<evidence type="ECO:0000256" key="7">
    <source>
        <dbReference type="ARBA" id="ARBA00022737"/>
    </source>
</evidence>
<keyword evidence="6" id="KW-0762">Sugar transport</keyword>
<evidence type="ECO:0000256" key="3">
    <source>
        <dbReference type="ARBA" id="ARBA00022448"/>
    </source>
</evidence>
<protein>
    <submittedName>
        <fullName evidence="13">Xylose ABC transporter ATP-binding protein</fullName>
    </submittedName>
</protein>
<dbReference type="FunFam" id="3.40.50.300:FF:000126">
    <property type="entry name" value="Galactose/methyl galactoside import ATP-binding protein MglA"/>
    <property type="match status" value="1"/>
</dbReference>
<dbReference type="AlphaFoldDB" id="A0A7Y2L748"/>
<dbReference type="SMART" id="SM00382">
    <property type="entry name" value="AAA"/>
    <property type="match status" value="2"/>
</dbReference>
<dbReference type="FunFam" id="3.40.50.300:FF:000127">
    <property type="entry name" value="Ribose import ATP-binding protein RbsA"/>
    <property type="match status" value="1"/>
</dbReference>
<accession>A0A7Y2L748</accession>
<evidence type="ECO:0000256" key="1">
    <source>
        <dbReference type="ARBA" id="ARBA00004202"/>
    </source>
</evidence>
<evidence type="ECO:0000259" key="12">
    <source>
        <dbReference type="PROSITE" id="PS50893"/>
    </source>
</evidence>
<keyword evidence="10" id="KW-1278">Translocase</keyword>
<dbReference type="GO" id="GO:0005524">
    <property type="term" value="F:ATP binding"/>
    <property type="evidence" value="ECO:0007669"/>
    <property type="project" value="UniProtKB-KW"/>
</dbReference>
<dbReference type="RefSeq" id="WP_170270861.1">
    <property type="nucleotide sequence ID" value="NZ_JABEQB010000014.1"/>
</dbReference>
<keyword evidence="8" id="KW-0547">Nucleotide-binding</keyword>
<evidence type="ECO:0000313" key="13">
    <source>
        <dbReference type="EMBL" id="NNG66830.1"/>
    </source>
</evidence>
<evidence type="ECO:0000313" key="14">
    <source>
        <dbReference type="Proteomes" id="UP000529861"/>
    </source>
</evidence>
<dbReference type="InterPro" id="IPR003439">
    <property type="entry name" value="ABC_transporter-like_ATP-bd"/>
</dbReference>
<proteinExistence type="predicted"/>
<evidence type="ECO:0000256" key="2">
    <source>
        <dbReference type="ARBA" id="ARBA00004533"/>
    </source>
</evidence>
<dbReference type="Proteomes" id="UP000529861">
    <property type="component" value="Unassembled WGS sequence"/>
</dbReference>
<gene>
    <name evidence="13" type="ORF">HKI81_06170</name>
</gene>
<dbReference type="InterPro" id="IPR050107">
    <property type="entry name" value="ABC_carbohydrate_import_ATPase"/>
</dbReference>
<evidence type="ECO:0000256" key="10">
    <source>
        <dbReference type="ARBA" id="ARBA00022967"/>
    </source>
</evidence>
<dbReference type="CDD" id="cd03215">
    <property type="entry name" value="ABC_Carb_Monos_II"/>
    <property type="match status" value="1"/>
</dbReference>
<dbReference type="CDD" id="cd03216">
    <property type="entry name" value="ABC_Carb_Monos_I"/>
    <property type="match status" value="1"/>
</dbReference>
<dbReference type="Gene3D" id="3.40.50.300">
    <property type="entry name" value="P-loop containing nucleotide triphosphate hydrolases"/>
    <property type="match status" value="2"/>
</dbReference>
<keyword evidence="5" id="KW-0997">Cell inner membrane</keyword>
<keyword evidence="4" id="KW-1003">Cell membrane</keyword>
<keyword evidence="9 13" id="KW-0067">ATP-binding</keyword>
<dbReference type="GO" id="GO:0005886">
    <property type="term" value="C:plasma membrane"/>
    <property type="evidence" value="ECO:0007669"/>
    <property type="project" value="UniProtKB-SubCell"/>
</dbReference>
<evidence type="ECO:0000256" key="5">
    <source>
        <dbReference type="ARBA" id="ARBA00022519"/>
    </source>
</evidence>
<dbReference type="NCBIfam" id="TIGR02633">
    <property type="entry name" value="xylG"/>
    <property type="match status" value="1"/>
</dbReference>
<dbReference type="InterPro" id="IPR017871">
    <property type="entry name" value="ABC_transporter-like_CS"/>
</dbReference>
<dbReference type="InterPro" id="IPR013455">
    <property type="entry name" value="ABC_transptr_XylG"/>
</dbReference>
<dbReference type="GO" id="GO:0016887">
    <property type="term" value="F:ATP hydrolysis activity"/>
    <property type="evidence" value="ECO:0007669"/>
    <property type="project" value="InterPro"/>
</dbReference>
<evidence type="ECO:0000256" key="9">
    <source>
        <dbReference type="ARBA" id="ARBA00022840"/>
    </source>
</evidence>
<evidence type="ECO:0000256" key="4">
    <source>
        <dbReference type="ARBA" id="ARBA00022475"/>
    </source>
</evidence>
<organism evidence="13 14">
    <name type="scientific">Caldanaerobacter subterraneus</name>
    <dbReference type="NCBI Taxonomy" id="911092"/>
    <lineage>
        <taxon>Bacteria</taxon>
        <taxon>Bacillati</taxon>
        <taxon>Bacillota</taxon>
        <taxon>Clostridia</taxon>
        <taxon>Thermoanaerobacterales</taxon>
        <taxon>Thermoanaerobacteraceae</taxon>
        <taxon>Caldanaerobacter</taxon>
    </lineage>
</organism>
<evidence type="ECO:0000256" key="8">
    <source>
        <dbReference type="ARBA" id="ARBA00022741"/>
    </source>
</evidence>
<dbReference type="PANTHER" id="PTHR43790:SF1">
    <property type="entry name" value="XYLOSE IMPORT ATP-BINDING PROTEIN XYLG"/>
    <property type="match status" value="1"/>
</dbReference>
<name>A0A7Y2L748_9THEO</name>
<dbReference type="SUPFAM" id="SSF52540">
    <property type="entry name" value="P-loop containing nucleoside triphosphate hydrolases"/>
    <property type="match status" value="2"/>
</dbReference>
<dbReference type="InterPro" id="IPR003593">
    <property type="entry name" value="AAA+_ATPase"/>
</dbReference>
<feature type="domain" description="ABC transporter" evidence="12">
    <location>
        <begin position="262"/>
        <end position="507"/>
    </location>
</feature>
<dbReference type="InterPro" id="IPR027417">
    <property type="entry name" value="P-loop_NTPase"/>
</dbReference>
<keyword evidence="3" id="KW-0813">Transport</keyword>
<evidence type="ECO:0000256" key="11">
    <source>
        <dbReference type="ARBA" id="ARBA00023136"/>
    </source>
</evidence>
<dbReference type="Pfam" id="PF00005">
    <property type="entry name" value="ABC_tran"/>
    <property type="match status" value="2"/>
</dbReference>
<dbReference type="EMBL" id="JABEQB010000014">
    <property type="protein sequence ID" value="NNG66830.1"/>
    <property type="molecule type" value="Genomic_DNA"/>
</dbReference>
<sequence>MSEYILEMYNITKEFPGVRALDNVSFKVKRGEIHALCGENGAGKSTLMKILSGVYPYGTYSGEIFYNGEKLVLHSIRDAENKGIAIIHQELALIKELSVKENIFIGNEPNKNGIVDFDQMYVNAKKILHQFNLDIDPNTLVKNLGVGQQQLVEIAKALSKNANLLILDEPTSSLTEADVEILLRILKQLKENGVTCIYISHKLDEVMEIADTVTVIRDGKTIGTDSVENLTKEKIISMMVGRELSQLYPREEHFIGEVIFEVKNFNVYDTKVPNRKIVKNVSFELRKGEILGIAGLIGAGRTELVSSIFGSYPGKWTGDVYLEGKKIVIRNPSDALRYGIAMVPEDRKREGLISLMSVKENITISNIESYKRNMIGVINESEELLDVNSYIKKLSIKVSRLSLPVKNLSGGNQQKVVLAKNLLRKPKILILDEPTRGIDVGAKYEIYKLMFSLVKEGISIIMISSELPEILGITDRIIVMHEGEKKGEFVNKNVTQEMIMQCAIGGRN</sequence>
<dbReference type="PANTHER" id="PTHR43790">
    <property type="entry name" value="CARBOHYDRATE TRANSPORT ATP-BINDING PROTEIN MG119-RELATED"/>
    <property type="match status" value="1"/>
</dbReference>
<dbReference type="PROSITE" id="PS00211">
    <property type="entry name" value="ABC_TRANSPORTER_1"/>
    <property type="match status" value="1"/>
</dbReference>
<evidence type="ECO:0000256" key="6">
    <source>
        <dbReference type="ARBA" id="ARBA00022597"/>
    </source>
</evidence>
<keyword evidence="7" id="KW-0677">Repeat</keyword>